<feature type="transmembrane region" description="Helical" evidence="7">
    <location>
        <begin position="139"/>
        <end position="167"/>
    </location>
</feature>
<dbReference type="GO" id="GO:0005886">
    <property type="term" value="C:plasma membrane"/>
    <property type="evidence" value="ECO:0007669"/>
    <property type="project" value="UniProtKB-SubCell"/>
</dbReference>
<keyword evidence="2 7" id="KW-0813">Transport</keyword>
<dbReference type="RefSeq" id="WP_254161009.1">
    <property type="nucleotide sequence ID" value="NZ_CP100356.1"/>
</dbReference>
<dbReference type="AlphaFoldDB" id="A0A9E7SY46"/>
<dbReference type="InterPro" id="IPR025966">
    <property type="entry name" value="OppC_N"/>
</dbReference>
<dbReference type="Pfam" id="PF12911">
    <property type="entry name" value="OppC_N"/>
    <property type="match status" value="1"/>
</dbReference>
<name>A0A9E7SY46_9EURY</name>
<proteinExistence type="inferred from homology"/>
<dbReference type="PANTHER" id="PTHR43386">
    <property type="entry name" value="OLIGOPEPTIDE TRANSPORT SYSTEM PERMEASE PROTEIN APPC"/>
    <property type="match status" value="1"/>
</dbReference>
<evidence type="ECO:0000256" key="6">
    <source>
        <dbReference type="ARBA" id="ARBA00023136"/>
    </source>
</evidence>
<organism evidence="9 10">
    <name type="scientific">Natronosalvus rutilus</name>
    <dbReference type="NCBI Taxonomy" id="2953753"/>
    <lineage>
        <taxon>Archaea</taxon>
        <taxon>Methanobacteriati</taxon>
        <taxon>Methanobacteriota</taxon>
        <taxon>Stenosarchaea group</taxon>
        <taxon>Halobacteria</taxon>
        <taxon>Halobacteriales</taxon>
        <taxon>Natrialbaceae</taxon>
        <taxon>Natronosalvus</taxon>
    </lineage>
</organism>
<evidence type="ECO:0000256" key="2">
    <source>
        <dbReference type="ARBA" id="ARBA00022448"/>
    </source>
</evidence>
<keyword evidence="6 7" id="KW-0472">Membrane</keyword>
<comment type="similarity">
    <text evidence="7">Belongs to the binding-protein-dependent transport system permease family.</text>
</comment>
<evidence type="ECO:0000313" key="10">
    <source>
        <dbReference type="Proteomes" id="UP001056855"/>
    </source>
</evidence>
<evidence type="ECO:0000256" key="7">
    <source>
        <dbReference type="RuleBase" id="RU363032"/>
    </source>
</evidence>
<dbReference type="Proteomes" id="UP001056855">
    <property type="component" value="Plasmid unnamed1"/>
</dbReference>
<feature type="transmembrane region" description="Helical" evidence="7">
    <location>
        <begin position="214"/>
        <end position="240"/>
    </location>
</feature>
<dbReference type="InterPro" id="IPR000515">
    <property type="entry name" value="MetI-like"/>
</dbReference>
<evidence type="ECO:0000313" key="9">
    <source>
        <dbReference type="EMBL" id="UTF55706.1"/>
    </source>
</evidence>
<dbReference type="Gene3D" id="1.10.3720.10">
    <property type="entry name" value="MetI-like"/>
    <property type="match status" value="1"/>
</dbReference>
<sequence length="300" mass="32291">MATEKIKQPTIKDHTIAQLRRAVQVYSNLDFAARVSMWLIVGIVLVAVFADFVAPYEPTVPDYGASVQGPSIDHPMGTDLTGRDILSRVIHGTRISLLVGVVAVSIAVALGVTIGSIAGYRGGYVDEVLMRGVDVMISFPSLILALALVGAVGASLQNIIIVIAIVYTPQYARLIRGDVLSVKEEEFVEAARGTGLSELKVLWKHVIPNAFTPVFVQATFHVATAIIFEASLSFLGLGVQPPTPTWGVLIADGRQYLPEGWWISTFPGLAIMFTVLAFNIFGDGLRDEIDPQTETTQEGA</sequence>
<dbReference type="SUPFAM" id="SSF161098">
    <property type="entry name" value="MetI-like"/>
    <property type="match status" value="1"/>
</dbReference>
<feature type="transmembrane region" description="Helical" evidence="7">
    <location>
        <begin position="35"/>
        <end position="54"/>
    </location>
</feature>
<feature type="transmembrane region" description="Helical" evidence="7">
    <location>
        <begin position="95"/>
        <end position="119"/>
    </location>
</feature>
<dbReference type="CDD" id="cd06261">
    <property type="entry name" value="TM_PBP2"/>
    <property type="match status" value="1"/>
</dbReference>
<keyword evidence="5 7" id="KW-1133">Transmembrane helix</keyword>
<accession>A0A9E7SY46</accession>
<dbReference type="EMBL" id="CP100356">
    <property type="protein sequence ID" value="UTF55706.1"/>
    <property type="molecule type" value="Genomic_DNA"/>
</dbReference>
<comment type="subcellular location">
    <subcellularLocation>
        <location evidence="1 7">Cell membrane</location>
        <topology evidence="1 7">Multi-pass membrane protein</topology>
    </subcellularLocation>
</comment>
<protein>
    <submittedName>
        <fullName evidence="9">ABC transporter permease</fullName>
    </submittedName>
</protein>
<evidence type="ECO:0000259" key="8">
    <source>
        <dbReference type="PROSITE" id="PS50928"/>
    </source>
</evidence>
<geneLocation type="plasmid" evidence="9 10">
    <name>unnamed1</name>
</geneLocation>
<dbReference type="GO" id="GO:0055085">
    <property type="term" value="P:transmembrane transport"/>
    <property type="evidence" value="ECO:0007669"/>
    <property type="project" value="InterPro"/>
</dbReference>
<dbReference type="Pfam" id="PF00528">
    <property type="entry name" value="BPD_transp_1"/>
    <property type="match status" value="1"/>
</dbReference>
<keyword evidence="9" id="KW-0614">Plasmid</keyword>
<keyword evidence="3" id="KW-1003">Cell membrane</keyword>
<evidence type="ECO:0000256" key="5">
    <source>
        <dbReference type="ARBA" id="ARBA00022989"/>
    </source>
</evidence>
<keyword evidence="10" id="KW-1185">Reference proteome</keyword>
<dbReference type="KEGG" id="sawl:NGM29_18610"/>
<reference evidence="9" key="1">
    <citation type="submission" date="2022-06" db="EMBL/GenBank/DDBJ databases">
        <title>Diverse halophilic archaea isolated from saline environments.</title>
        <authorList>
            <person name="Cui H.-L."/>
        </authorList>
    </citation>
    <scope>NUCLEOTIDE SEQUENCE</scope>
    <source>
        <strain evidence="9">WLHS1</strain>
        <plasmid evidence="9">unnamed1</plasmid>
    </source>
</reference>
<evidence type="ECO:0000256" key="4">
    <source>
        <dbReference type="ARBA" id="ARBA00022692"/>
    </source>
</evidence>
<gene>
    <name evidence="9" type="ORF">NGM29_18610</name>
</gene>
<keyword evidence="4 7" id="KW-0812">Transmembrane</keyword>
<dbReference type="PANTHER" id="PTHR43386:SF1">
    <property type="entry name" value="D,D-DIPEPTIDE TRANSPORT SYSTEM PERMEASE PROTEIN DDPC-RELATED"/>
    <property type="match status" value="1"/>
</dbReference>
<evidence type="ECO:0000256" key="1">
    <source>
        <dbReference type="ARBA" id="ARBA00004651"/>
    </source>
</evidence>
<dbReference type="InterPro" id="IPR035906">
    <property type="entry name" value="MetI-like_sf"/>
</dbReference>
<dbReference type="InterPro" id="IPR050366">
    <property type="entry name" value="BP-dependent_transpt_permease"/>
</dbReference>
<dbReference type="PROSITE" id="PS50928">
    <property type="entry name" value="ABC_TM1"/>
    <property type="match status" value="1"/>
</dbReference>
<feature type="domain" description="ABC transmembrane type-1" evidence="8">
    <location>
        <begin position="93"/>
        <end position="282"/>
    </location>
</feature>
<evidence type="ECO:0000256" key="3">
    <source>
        <dbReference type="ARBA" id="ARBA00022475"/>
    </source>
</evidence>
<dbReference type="GeneID" id="73292102"/>
<feature type="transmembrane region" description="Helical" evidence="7">
    <location>
        <begin position="260"/>
        <end position="281"/>
    </location>
</feature>